<keyword evidence="6" id="KW-0460">Magnesium</keyword>
<dbReference type="InterPro" id="IPR050556">
    <property type="entry name" value="Type_II_TA_system_RNase"/>
</dbReference>
<keyword evidence="4" id="KW-0479">Metal-binding</keyword>
<dbReference type="OrthoDB" id="676982at2"/>
<dbReference type="Gene3D" id="3.40.50.1010">
    <property type="entry name" value="5'-nuclease"/>
    <property type="match status" value="1"/>
</dbReference>
<protein>
    <submittedName>
        <fullName evidence="9">PilT protein domain protein</fullName>
    </submittedName>
</protein>
<name>F4KPF6_HALH1</name>
<evidence type="ECO:0000313" key="10">
    <source>
        <dbReference type="Proteomes" id="UP000008461"/>
    </source>
</evidence>
<dbReference type="SUPFAM" id="SSF88723">
    <property type="entry name" value="PIN domain-like"/>
    <property type="match status" value="1"/>
</dbReference>
<dbReference type="InterPro" id="IPR002716">
    <property type="entry name" value="PIN_dom"/>
</dbReference>
<evidence type="ECO:0000256" key="4">
    <source>
        <dbReference type="ARBA" id="ARBA00022723"/>
    </source>
</evidence>
<gene>
    <name evidence="9" type="ordered locus">Halhy_2025</name>
</gene>
<keyword evidence="2" id="KW-1277">Toxin-antitoxin system</keyword>
<dbReference type="AlphaFoldDB" id="F4KPF6"/>
<evidence type="ECO:0000256" key="1">
    <source>
        <dbReference type="ARBA" id="ARBA00001946"/>
    </source>
</evidence>
<reference evidence="9 10" key="1">
    <citation type="journal article" date="2011" name="Stand. Genomic Sci.">
        <title>Complete genome sequence of Haliscomenobacter hydrossis type strain (O).</title>
        <authorList>
            <consortium name="US DOE Joint Genome Institute (JGI-PGF)"/>
            <person name="Daligault H."/>
            <person name="Lapidus A."/>
            <person name="Zeytun A."/>
            <person name="Nolan M."/>
            <person name="Lucas S."/>
            <person name="Del Rio T.G."/>
            <person name="Tice H."/>
            <person name="Cheng J.F."/>
            <person name="Tapia R."/>
            <person name="Han C."/>
            <person name="Goodwin L."/>
            <person name="Pitluck S."/>
            <person name="Liolios K."/>
            <person name="Pagani I."/>
            <person name="Ivanova N."/>
            <person name="Huntemann M."/>
            <person name="Mavromatis K."/>
            <person name="Mikhailova N."/>
            <person name="Pati A."/>
            <person name="Chen A."/>
            <person name="Palaniappan K."/>
            <person name="Land M."/>
            <person name="Hauser L."/>
            <person name="Brambilla E.M."/>
            <person name="Rohde M."/>
            <person name="Verbarg S."/>
            <person name="Goker M."/>
            <person name="Bristow J."/>
            <person name="Eisen J.A."/>
            <person name="Markowitz V."/>
            <person name="Hugenholtz P."/>
            <person name="Kyrpides N.C."/>
            <person name="Klenk H.P."/>
            <person name="Woyke T."/>
        </authorList>
    </citation>
    <scope>NUCLEOTIDE SEQUENCE [LARGE SCALE GENOMIC DNA]</scope>
    <source>
        <strain evidence="10">ATCC 27775 / DSM 1100 / LMG 10767 / O</strain>
    </source>
</reference>
<dbReference type="eggNOG" id="COG1487">
    <property type="taxonomic scope" value="Bacteria"/>
</dbReference>
<keyword evidence="3" id="KW-0540">Nuclease</keyword>
<dbReference type="PANTHER" id="PTHR33653">
    <property type="entry name" value="RIBONUCLEASE VAPC2"/>
    <property type="match status" value="1"/>
</dbReference>
<proteinExistence type="inferred from homology"/>
<dbReference type="HOGENOM" id="CLU_118482_0_0_10"/>
<sequence length="122" mass="13388">MPLLDTNILIYSGEAQFAPQLLSYVTDVRNFASAISIVETLGFHRITPAQIIYFESLFKIVQIAPVDDLVIHTAVELRKTRKMSLGDALIAATAVVLGEVLITRNTTDFTGINGLMVINPLQ</sequence>
<evidence type="ECO:0000256" key="6">
    <source>
        <dbReference type="ARBA" id="ARBA00022842"/>
    </source>
</evidence>
<evidence type="ECO:0000256" key="3">
    <source>
        <dbReference type="ARBA" id="ARBA00022722"/>
    </source>
</evidence>
<comment type="similarity">
    <text evidence="7">Belongs to the PINc/VapC protein family.</text>
</comment>
<dbReference type="GO" id="GO:0004518">
    <property type="term" value="F:nuclease activity"/>
    <property type="evidence" value="ECO:0007669"/>
    <property type="project" value="UniProtKB-KW"/>
</dbReference>
<keyword evidence="10" id="KW-1185">Reference proteome</keyword>
<dbReference type="KEGG" id="hhy:Halhy_2025"/>
<dbReference type="EMBL" id="CP002691">
    <property type="protein sequence ID" value="AEE49910.1"/>
    <property type="molecule type" value="Genomic_DNA"/>
</dbReference>
<dbReference type="STRING" id="760192.Halhy_2025"/>
<evidence type="ECO:0000313" key="9">
    <source>
        <dbReference type="EMBL" id="AEE49910.1"/>
    </source>
</evidence>
<evidence type="ECO:0000256" key="7">
    <source>
        <dbReference type="ARBA" id="ARBA00038093"/>
    </source>
</evidence>
<dbReference type="CDD" id="cd18738">
    <property type="entry name" value="PIN_VapC4-5_FitB-like"/>
    <property type="match status" value="1"/>
</dbReference>
<keyword evidence="5" id="KW-0378">Hydrolase</keyword>
<dbReference type="InterPro" id="IPR029060">
    <property type="entry name" value="PIN-like_dom_sf"/>
</dbReference>
<dbReference type="GO" id="GO:0016787">
    <property type="term" value="F:hydrolase activity"/>
    <property type="evidence" value="ECO:0007669"/>
    <property type="project" value="UniProtKB-KW"/>
</dbReference>
<evidence type="ECO:0000259" key="8">
    <source>
        <dbReference type="Pfam" id="PF01850"/>
    </source>
</evidence>
<evidence type="ECO:0000256" key="5">
    <source>
        <dbReference type="ARBA" id="ARBA00022801"/>
    </source>
</evidence>
<organism evidence="9 10">
    <name type="scientific">Haliscomenobacter hydrossis (strain ATCC 27775 / DSM 1100 / LMG 10767 / O)</name>
    <dbReference type="NCBI Taxonomy" id="760192"/>
    <lineage>
        <taxon>Bacteria</taxon>
        <taxon>Pseudomonadati</taxon>
        <taxon>Bacteroidota</taxon>
        <taxon>Saprospiria</taxon>
        <taxon>Saprospirales</taxon>
        <taxon>Haliscomenobacteraceae</taxon>
        <taxon>Haliscomenobacter</taxon>
    </lineage>
</organism>
<evidence type="ECO:0000256" key="2">
    <source>
        <dbReference type="ARBA" id="ARBA00022649"/>
    </source>
</evidence>
<accession>F4KPF6</accession>
<dbReference type="RefSeq" id="WP_013764463.1">
    <property type="nucleotide sequence ID" value="NC_015510.1"/>
</dbReference>
<reference key="2">
    <citation type="submission" date="2011-04" db="EMBL/GenBank/DDBJ databases">
        <title>Complete sequence of chromosome of Haliscomenobacter hydrossis DSM 1100.</title>
        <authorList>
            <consortium name="US DOE Joint Genome Institute (JGI-PGF)"/>
            <person name="Lucas S."/>
            <person name="Han J."/>
            <person name="Lapidus A."/>
            <person name="Bruce D."/>
            <person name="Goodwin L."/>
            <person name="Pitluck S."/>
            <person name="Peters L."/>
            <person name="Kyrpides N."/>
            <person name="Mavromatis K."/>
            <person name="Ivanova N."/>
            <person name="Ovchinnikova G."/>
            <person name="Pagani I."/>
            <person name="Daligault H."/>
            <person name="Detter J.C."/>
            <person name="Han C."/>
            <person name="Land M."/>
            <person name="Hauser L."/>
            <person name="Markowitz V."/>
            <person name="Cheng J.-F."/>
            <person name="Hugenholtz P."/>
            <person name="Woyke T."/>
            <person name="Wu D."/>
            <person name="Verbarg S."/>
            <person name="Frueling A."/>
            <person name="Brambilla E."/>
            <person name="Klenk H.-P."/>
            <person name="Eisen J.A."/>
        </authorList>
    </citation>
    <scope>NUCLEOTIDE SEQUENCE</scope>
    <source>
        <strain>DSM 1100</strain>
    </source>
</reference>
<comment type="cofactor">
    <cofactor evidence="1">
        <name>Mg(2+)</name>
        <dbReference type="ChEBI" id="CHEBI:18420"/>
    </cofactor>
</comment>
<dbReference type="PANTHER" id="PTHR33653:SF1">
    <property type="entry name" value="RIBONUCLEASE VAPC2"/>
    <property type="match status" value="1"/>
</dbReference>
<dbReference type="Proteomes" id="UP000008461">
    <property type="component" value="Chromosome"/>
</dbReference>
<dbReference type="Pfam" id="PF01850">
    <property type="entry name" value="PIN"/>
    <property type="match status" value="1"/>
</dbReference>
<dbReference type="GO" id="GO:0046872">
    <property type="term" value="F:metal ion binding"/>
    <property type="evidence" value="ECO:0007669"/>
    <property type="project" value="UniProtKB-KW"/>
</dbReference>
<feature type="domain" description="PIN" evidence="8">
    <location>
        <begin position="3"/>
        <end position="106"/>
    </location>
</feature>